<protein>
    <submittedName>
        <fullName evidence="1">Uncharacterized protein</fullName>
    </submittedName>
</protein>
<accession>A0A0Q3TGN9</accession>
<gene>
    <name evidence="1" type="ORF">AN964_06545</name>
</gene>
<organism evidence="1 2">
    <name type="scientific">Heyndrickxia shackletonii</name>
    <dbReference type="NCBI Taxonomy" id="157838"/>
    <lineage>
        <taxon>Bacteria</taxon>
        <taxon>Bacillati</taxon>
        <taxon>Bacillota</taxon>
        <taxon>Bacilli</taxon>
        <taxon>Bacillales</taxon>
        <taxon>Bacillaceae</taxon>
        <taxon>Heyndrickxia</taxon>
    </lineage>
</organism>
<dbReference type="EMBL" id="LJJC01000004">
    <property type="protein sequence ID" value="KQL53200.1"/>
    <property type="molecule type" value="Genomic_DNA"/>
</dbReference>
<comment type="caution">
    <text evidence="1">The sequence shown here is derived from an EMBL/GenBank/DDBJ whole genome shotgun (WGS) entry which is preliminary data.</text>
</comment>
<sequence length="73" mass="8401">MLQNSKQIIFQVKSLSIFSAYQLADSVSSLRVKHQVKMEVLYSLDKISNFTRRNGNAIFTHPYADGQVLTLFY</sequence>
<reference evidence="1 2" key="1">
    <citation type="submission" date="2015-09" db="EMBL/GenBank/DDBJ databases">
        <title>Genome sequencing project for genomic taxonomy and phylogenomics of Bacillus-like bacteria.</title>
        <authorList>
            <person name="Liu B."/>
            <person name="Wang J."/>
            <person name="Zhu Y."/>
            <person name="Liu G."/>
            <person name="Chen Q."/>
            <person name="Chen Z."/>
            <person name="Lan J."/>
            <person name="Che J."/>
            <person name="Ge C."/>
            <person name="Shi H."/>
            <person name="Pan Z."/>
            <person name="Liu X."/>
        </authorList>
    </citation>
    <scope>NUCLEOTIDE SEQUENCE [LARGE SCALE GENOMIC DNA]</scope>
    <source>
        <strain evidence="1 2">LMG 18435</strain>
    </source>
</reference>
<dbReference type="AlphaFoldDB" id="A0A0Q3TGN9"/>
<dbReference type="PATRIC" id="fig|157838.3.peg.1466"/>
<proteinExistence type="predicted"/>
<dbReference type="Proteomes" id="UP000051888">
    <property type="component" value="Unassembled WGS sequence"/>
</dbReference>
<keyword evidence="2" id="KW-1185">Reference proteome</keyword>
<evidence type="ECO:0000313" key="1">
    <source>
        <dbReference type="EMBL" id="KQL53200.1"/>
    </source>
</evidence>
<name>A0A0Q3TGN9_9BACI</name>
<evidence type="ECO:0000313" key="2">
    <source>
        <dbReference type="Proteomes" id="UP000051888"/>
    </source>
</evidence>